<name>A0A1L2CVT9_9CAUD</name>
<keyword evidence="1" id="KW-0812">Transmembrane</keyword>
<feature type="transmembrane region" description="Helical" evidence="1">
    <location>
        <begin position="56"/>
        <end position="77"/>
    </location>
</feature>
<evidence type="ECO:0000256" key="1">
    <source>
        <dbReference type="SAM" id="Phobius"/>
    </source>
</evidence>
<keyword evidence="1" id="KW-1133">Transmembrane helix</keyword>
<dbReference type="Proteomes" id="UP000223891">
    <property type="component" value="Segment"/>
</dbReference>
<evidence type="ECO:0000313" key="2">
    <source>
        <dbReference type="EMBL" id="AMM43592.1"/>
    </source>
</evidence>
<sequence>MNKDLVLYSIAMILSSIVVYVGIDEARSGIFWQATVIAENINDTWFNFITHGINSLFFMVVWIGVGSMIAFVFHLVFDNEQES</sequence>
<reference evidence="4" key="1">
    <citation type="submission" date="2016-01" db="EMBL/GenBank/DDBJ databases">
        <title>Isolation and Characterization of Enterobacteria phage CBB.</title>
        <authorList>
            <person name="Buttimer C.T.H."/>
            <person name="Hendrix H."/>
            <person name="Alexandre H."/>
            <person name="O'Mahony J."/>
            <person name="Lavigne R."/>
            <person name="Coffey A."/>
        </authorList>
    </citation>
    <scope>NUCLEOTIDE SEQUENCE [LARGE SCALE GENOMIC DNA]</scope>
</reference>
<dbReference type="EMBL" id="KU574722">
    <property type="protein sequence ID" value="AMM44143.1"/>
    <property type="molecule type" value="Genomic_DNA"/>
</dbReference>
<evidence type="ECO:0000313" key="4">
    <source>
        <dbReference type="Proteomes" id="UP000223891"/>
    </source>
</evidence>
<gene>
    <name evidence="2" type="ORF">CBB_27</name>
    <name evidence="3" type="ORF">CBB_580</name>
</gene>
<feature type="transmembrane region" description="Helical" evidence="1">
    <location>
        <begin position="6"/>
        <end position="23"/>
    </location>
</feature>
<organism evidence="3 4">
    <name type="scientific">Pectobacterium phage vB_PcaM_CBB</name>
    <dbReference type="NCBI Taxonomy" id="2772511"/>
    <lineage>
        <taxon>Viruses</taxon>
        <taxon>Duplodnaviria</taxon>
        <taxon>Heunggongvirae</taxon>
        <taxon>Uroviricota</taxon>
        <taxon>Caudoviricetes</taxon>
        <taxon>Mimasvirus</taxon>
        <taxon>Mimasvirus CBB</taxon>
    </lineage>
</organism>
<reference evidence="3" key="2">
    <citation type="submission" date="2016-01" db="EMBL/GenBank/DDBJ databases">
        <authorList>
            <person name="Oliw E.H."/>
        </authorList>
    </citation>
    <scope>NUCLEOTIDE SEQUENCE</scope>
</reference>
<protein>
    <submittedName>
        <fullName evidence="3">Putative membrane protein</fullName>
    </submittedName>
</protein>
<evidence type="ECO:0000313" key="3">
    <source>
        <dbReference type="EMBL" id="AMM44143.1"/>
    </source>
</evidence>
<keyword evidence="1" id="KW-0472">Membrane</keyword>
<accession>A0A1L2CVT9</accession>
<proteinExistence type="predicted"/>
<dbReference type="EMBL" id="KU574722">
    <property type="protein sequence ID" value="AMM43592.1"/>
    <property type="molecule type" value="Genomic_DNA"/>
</dbReference>
<keyword evidence="4" id="KW-1185">Reference proteome</keyword>
<reference evidence="3" key="3">
    <citation type="journal article" date="2017" name="Front. Microbiol.">
        <title>Things Are Getting Hairy: Enterobacteria Bacteriophage vB_PcaM_CBB.</title>
        <authorList>
            <person name="Buttimer C."/>
            <person name="Hendrix H."/>
            <person name="Oliveira H."/>
            <person name="Casey A."/>
            <person name="Neve H."/>
            <person name="McAuliffe O."/>
            <person name="Ross R.P."/>
            <person name="Hill C."/>
            <person name="Noben J.P."/>
            <person name="O'Mahony J."/>
            <person name="Lavigne R."/>
            <person name="Coffey A."/>
        </authorList>
    </citation>
    <scope>NUCLEOTIDE SEQUENCE</scope>
</reference>